<proteinExistence type="predicted"/>
<dbReference type="EMBL" id="VSSQ01030855">
    <property type="protein sequence ID" value="MPM81537.1"/>
    <property type="molecule type" value="Genomic_DNA"/>
</dbReference>
<evidence type="ECO:0000313" key="1">
    <source>
        <dbReference type="EMBL" id="MPM81537.1"/>
    </source>
</evidence>
<sequence>MRGPESVEESEERDFAFQRCKVGNKREVVGFLNRGGGGHRETGRAATHHVGVVAEDRQRLRRKRTGGNMKDRREHFTGDLVHVRDHEQQALAGRVGGGQRTGRQRPVHRARGACLGLHFSDFQLLTEHVPEPLAGPDVGVLSHRRRRGDRIDRRNFAERVSHVRRRVVPVDGLHFLRHDSSIS</sequence>
<gene>
    <name evidence="1" type="ORF">SDC9_128591</name>
</gene>
<dbReference type="AlphaFoldDB" id="A0A645CXA2"/>
<protein>
    <submittedName>
        <fullName evidence="1">Uncharacterized protein</fullName>
    </submittedName>
</protein>
<reference evidence="1" key="1">
    <citation type="submission" date="2019-08" db="EMBL/GenBank/DDBJ databases">
        <authorList>
            <person name="Kucharzyk K."/>
            <person name="Murdoch R.W."/>
            <person name="Higgins S."/>
            <person name="Loffler F."/>
        </authorList>
    </citation>
    <scope>NUCLEOTIDE SEQUENCE</scope>
</reference>
<comment type="caution">
    <text evidence="1">The sequence shown here is derived from an EMBL/GenBank/DDBJ whole genome shotgun (WGS) entry which is preliminary data.</text>
</comment>
<accession>A0A645CXA2</accession>
<organism evidence="1">
    <name type="scientific">bioreactor metagenome</name>
    <dbReference type="NCBI Taxonomy" id="1076179"/>
    <lineage>
        <taxon>unclassified sequences</taxon>
        <taxon>metagenomes</taxon>
        <taxon>ecological metagenomes</taxon>
    </lineage>
</organism>
<name>A0A645CXA2_9ZZZZ</name>